<dbReference type="InterPro" id="IPR004452">
    <property type="entry name" value="LutB/LldF"/>
</dbReference>
<feature type="domain" description="4Fe-4S ferredoxin-type" evidence="11">
    <location>
        <begin position="336"/>
        <end position="405"/>
    </location>
</feature>
<evidence type="ECO:0000256" key="5">
    <source>
        <dbReference type="ARBA" id="ARBA00022982"/>
    </source>
</evidence>
<evidence type="ECO:0000313" key="13">
    <source>
        <dbReference type="Proteomes" id="UP000575985"/>
    </source>
</evidence>
<dbReference type="Gene3D" id="3.40.50.10420">
    <property type="entry name" value="NagB/RpiA/CoA transferase-like"/>
    <property type="match status" value="1"/>
</dbReference>
<feature type="region of interest" description="Disordered" evidence="8">
    <location>
        <begin position="489"/>
        <end position="534"/>
    </location>
</feature>
<dbReference type="PROSITE" id="PS00198">
    <property type="entry name" value="4FE4S_FER_1"/>
    <property type="match status" value="1"/>
</dbReference>
<dbReference type="InterPro" id="IPR024185">
    <property type="entry name" value="FTHF_cligase-like_sf"/>
</dbReference>
<proteinExistence type="predicted"/>
<evidence type="ECO:0000256" key="2">
    <source>
        <dbReference type="ARBA" id="ARBA00022485"/>
    </source>
</evidence>
<keyword evidence="7" id="KW-0411">Iron-sulfur</keyword>
<dbReference type="InterPro" id="IPR017900">
    <property type="entry name" value="4Fe4S_Fe_S_CS"/>
</dbReference>
<protein>
    <submittedName>
        <fullName evidence="12">L-lactate dehydrogenase complex protein LldF</fullName>
    </submittedName>
</protein>
<dbReference type="InterPro" id="IPR009051">
    <property type="entry name" value="Helical_ferredxn"/>
</dbReference>
<keyword evidence="13" id="KW-1185">Reference proteome</keyword>
<reference evidence="12 13" key="1">
    <citation type="submission" date="2020-07" db="EMBL/GenBank/DDBJ databases">
        <title>Sequencing the genomes of 1000 actinobacteria strains.</title>
        <authorList>
            <person name="Klenk H.-P."/>
        </authorList>
    </citation>
    <scope>NUCLEOTIDE SEQUENCE [LARGE SCALE GENOMIC DNA]</scope>
    <source>
        <strain evidence="12 13">DSM 45927</strain>
    </source>
</reference>
<name>A0A853BHL6_9ACTN</name>
<dbReference type="GO" id="GO:0046872">
    <property type="term" value="F:metal ion binding"/>
    <property type="evidence" value="ECO:0007669"/>
    <property type="project" value="UniProtKB-KW"/>
</dbReference>
<dbReference type="Pfam" id="PF13183">
    <property type="entry name" value="Fer4_8"/>
    <property type="match status" value="1"/>
</dbReference>
<accession>A0A853BHL6</accession>
<keyword evidence="3" id="KW-0479">Metal-binding</keyword>
<feature type="compositionally biased region" description="Basic and acidic residues" evidence="8">
    <location>
        <begin position="489"/>
        <end position="498"/>
    </location>
</feature>
<keyword evidence="1" id="KW-0813">Transport</keyword>
<evidence type="ECO:0000256" key="7">
    <source>
        <dbReference type="ARBA" id="ARBA00023014"/>
    </source>
</evidence>
<evidence type="ECO:0000313" key="12">
    <source>
        <dbReference type="EMBL" id="NYI94057.1"/>
    </source>
</evidence>
<dbReference type="SUPFAM" id="SSF100950">
    <property type="entry name" value="NagB/RpiA/CoA transferase-like"/>
    <property type="match status" value="1"/>
</dbReference>
<dbReference type="PANTHER" id="PTHR47153:SF2">
    <property type="entry name" value="LACTATE UTILIZATION PROTEIN B"/>
    <property type="match status" value="1"/>
</dbReference>
<dbReference type="EMBL" id="JACCFO010000001">
    <property type="protein sequence ID" value="NYI94057.1"/>
    <property type="molecule type" value="Genomic_DNA"/>
</dbReference>
<dbReference type="SUPFAM" id="SSF54862">
    <property type="entry name" value="4Fe-4S ferredoxins"/>
    <property type="match status" value="1"/>
</dbReference>
<evidence type="ECO:0000256" key="4">
    <source>
        <dbReference type="ARBA" id="ARBA00022737"/>
    </source>
</evidence>
<evidence type="ECO:0000256" key="8">
    <source>
        <dbReference type="SAM" id="MobiDB-lite"/>
    </source>
</evidence>
<organism evidence="12 13">
    <name type="scientific">Streptomonospora nanhaiensis</name>
    <dbReference type="NCBI Taxonomy" id="1323731"/>
    <lineage>
        <taxon>Bacteria</taxon>
        <taxon>Bacillati</taxon>
        <taxon>Actinomycetota</taxon>
        <taxon>Actinomycetes</taxon>
        <taxon>Streptosporangiales</taxon>
        <taxon>Nocardiopsidaceae</taxon>
        <taxon>Streptomonospora</taxon>
    </lineage>
</organism>
<dbReference type="Proteomes" id="UP000575985">
    <property type="component" value="Unassembled WGS sequence"/>
</dbReference>
<dbReference type="AlphaFoldDB" id="A0A853BHL6"/>
<feature type="domain" description="Lactate utilization protein B C-terminal" evidence="10">
    <location>
        <begin position="423"/>
        <end position="491"/>
    </location>
</feature>
<dbReference type="GO" id="GO:0051539">
    <property type="term" value="F:4 iron, 4 sulfur cluster binding"/>
    <property type="evidence" value="ECO:0007669"/>
    <property type="project" value="UniProtKB-KW"/>
</dbReference>
<gene>
    <name evidence="12" type="ORF">HNR12_000334</name>
</gene>
<dbReference type="GO" id="GO:0006089">
    <property type="term" value="P:lactate metabolic process"/>
    <property type="evidence" value="ECO:0007669"/>
    <property type="project" value="InterPro"/>
</dbReference>
<dbReference type="Gene3D" id="1.10.1060.10">
    <property type="entry name" value="Alpha-helical ferredoxin"/>
    <property type="match status" value="1"/>
</dbReference>
<feature type="compositionally biased region" description="Basic and acidic residues" evidence="8">
    <location>
        <begin position="506"/>
        <end position="534"/>
    </location>
</feature>
<dbReference type="Pfam" id="PF02589">
    <property type="entry name" value="LUD_dom"/>
    <property type="match status" value="1"/>
</dbReference>
<comment type="caution">
    <text evidence="12">The sequence shown here is derived from an EMBL/GenBank/DDBJ whole genome shotgun (WGS) entry which is preliminary data.</text>
</comment>
<feature type="domain" description="LUD" evidence="9">
    <location>
        <begin position="92"/>
        <end position="319"/>
    </location>
</feature>
<evidence type="ECO:0000256" key="1">
    <source>
        <dbReference type="ARBA" id="ARBA00022448"/>
    </source>
</evidence>
<sequence length="534" mass="58084">MSTVSPRSPHSAVPAEAVPAHRSATFVGMPAFPEAARTATRDAQLRHNLRKATHTIRDKRDAVVAELDDWSRLRAAGKAIKDRTLRHLDHYLERLEESVTAAGGTVHWAADAAEANAIVTGLVRATGERDVVKVKSMATQEIELNEALAEAGITAYETDLAELIVQLSEDLPSHILVPAIHRNRAEIREIFRDRMAAWGVPAPDDLGDDPRALAEAARVHLRERFLRTRVAVSGANFAVADTGTLVVLESEGNGRMCLTLPRTLISVVGIEKVVPTWSDLEVFLQLLPRSSTGERMNPYTSTWTGVTPGDGPQEFHLVLLDNGRTDVLADTVGRQALRCIRCSACLNICPVYERAGGHAYGSVYPGPIGAILTPQLRGTGSAADAALPYASSLCGACYEVCPVAIDIPEVLVHLREEVAARPGHLGEKAAMGAAGWVFEGERRLGAAQRAVSAARSLVPRRLPGPGAAWTDTRDIPPIPEESFRSWWRREGRHGRAETDAPAPGQVRRERPEQSEQAERSERPEQSERGEDGRR</sequence>
<evidence type="ECO:0000259" key="11">
    <source>
        <dbReference type="Pfam" id="PF13183"/>
    </source>
</evidence>
<keyword evidence="2" id="KW-0004">4Fe-4S</keyword>
<dbReference type="InterPro" id="IPR003741">
    <property type="entry name" value="LUD_dom"/>
</dbReference>
<dbReference type="Pfam" id="PF11870">
    <property type="entry name" value="LutB_C"/>
    <property type="match status" value="1"/>
</dbReference>
<keyword evidence="6" id="KW-0408">Iron</keyword>
<evidence type="ECO:0000259" key="10">
    <source>
        <dbReference type="Pfam" id="PF11870"/>
    </source>
</evidence>
<keyword evidence="4" id="KW-0677">Repeat</keyword>
<evidence type="ECO:0000259" key="9">
    <source>
        <dbReference type="Pfam" id="PF02589"/>
    </source>
</evidence>
<dbReference type="InterPro" id="IPR024569">
    <property type="entry name" value="LutB_C"/>
</dbReference>
<evidence type="ECO:0000256" key="6">
    <source>
        <dbReference type="ARBA" id="ARBA00023004"/>
    </source>
</evidence>
<dbReference type="InterPro" id="IPR037171">
    <property type="entry name" value="NagB/RpiA_transferase-like"/>
</dbReference>
<dbReference type="PANTHER" id="PTHR47153">
    <property type="entry name" value="LACTATE UTILIZATION PROTEIN B"/>
    <property type="match status" value="1"/>
</dbReference>
<dbReference type="InterPro" id="IPR017896">
    <property type="entry name" value="4Fe4S_Fe-S-bd"/>
</dbReference>
<evidence type="ECO:0000256" key="3">
    <source>
        <dbReference type="ARBA" id="ARBA00022723"/>
    </source>
</evidence>
<keyword evidence="5" id="KW-0249">Electron transport</keyword>